<evidence type="ECO:0000256" key="8">
    <source>
        <dbReference type="SAM" id="Phobius"/>
    </source>
</evidence>
<dbReference type="PANTHER" id="PTHR32196:SF21">
    <property type="entry name" value="ABC TRANSPORTER PERMEASE PROTEIN YPHD-RELATED"/>
    <property type="match status" value="1"/>
</dbReference>
<proteinExistence type="predicted"/>
<evidence type="ECO:0000256" key="2">
    <source>
        <dbReference type="ARBA" id="ARBA00022448"/>
    </source>
</evidence>
<feature type="transmembrane region" description="Helical" evidence="8">
    <location>
        <begin position="258"/>
        <end position="286"/>
    </location>
</feature>
<evidence type="ECO:0000256" key="1">
    <source>
        <dbReference type="ARBA" id="ARBA00004651"/>
    </source>
</evidence>
<feature type="transmembrane region" description="Helical" evidence="8">
    <location>
        <begin position="306"/>
        <end position="326"/>
    </location>
</feature>
<comment type="subcellular location">
    <subcellularLocation>
        <location evidence="1">Cell membrane</location>
        <topology evidence="1">Multi-pass membrane protein</topology>
    </subcellularLocation>
</comment>
<feature type="transmembrane region" description="Helical" evidence="8">
    <location>
        <begin position="105"/>
        <end position="131"/>
    </location>
</feature>
<evidence type="ECO:0000313" key="10">
    <source>
        <dbReference type="Proteomes" id="UP000053349"/>
    </source>
</evidence>
<feature type="transmembrane region" description="Helical" evidence="8">
    <location>
        <begin position="225"/>
        <end position="246"/>
    </location>
</feature>
<keyword evidence="2" id="KW-0813">Transport</keyword>
<dbReference type="PANTHER" id="PTHR32196">
    <property type="entry name" value="ABC TRANSPORTER PERMEASE PROTEIN YPHD-RELATED-RELATED"/>
    <property type="match status" value="1"/>
</dbReference>
<protein>
    <recommendedName>
        <fullName evidence="11">ABC transporter permease</fullName>
    </recommendedName>
</protein>
<dbReference type="Pfam" id="PF02653">
    <property type="entry name" value="BPD_transp_2"/>
    <property type="match status" value="1"/>
</dbReference>
<name>A0A0R2P8M0_9ACTN</name>
<dbReference type="GO" id="GO:0005886">
    <property type="term" value="C:plasma membrane"/>
    <property type="evidence" value="ECO:0007669"/>
    <property type="project" value="UniProtKB-SubCell"/>
</dbReference>
<organism evidence="9 10">
    <name type="scientific">Actinobacteria bacterium BACL2 MAG-121001-bin67</name>
    <dbReference type="NCBI Taxonomy" id="1655572"/>
    <lineage>
        <taxon>Bacteria</taxon>
        <taxon>Bacillati</taxon>
        <taxon>Actinomycetota</taxon>
        <taxon>Actinomycetes</taxon>
        <taxon>Actinomycetes incertae sedis</taxon>
        <taxon>ac1 cluster</taxon>
    </lineage>
</organism>
<accession>A0A0R2P8M0</accession>
<feature type="transmembrane region" description="Helical" evidence="8">
    <location>
        <begin position="137"/>
        <end position="163"/>
    </location>
</feature>
<keyword evidence="4" id="KW-0997">Cell inner membrane</keyword>
<dbReference type="CDD" id="cd06579">
    <property type="entry name" value="TM_PBP1_transp_AraH_like"/>
    <property type="match status" value="1"/>
</dbReference>
<keyword evidence="5 8" id="KW-0812">Transmembrane</keyword>
<reference evidence="9 10" key="1">
    <citation type="submission" date="2015-10" db="EMBL/GenBank/DDBJ databases">
        <title>Metagenome-Assembled Genomes uncover a global brackish microbiome.</title>
        <authorList>
            <person name="Hugerth L.W."/>
            <person name="Larsson J."/>
            <person name="Alneberg J."/>
            <person name="Lindh M.V."/>
            <person name="Legrand C."/>
            <person name="Pinhassi J."/>
            <person name="Andersson A.F."/>
        </authorList>
    </citation>
    <scope>NUCLEOTIDE SEQUENCE [LARGE SCALE GENOMIC DNA]</scope>
    <source>
        <strain evidence="9">BACL2 MAG-121001-bin67</strain>
    </source>
</reference>
<sequence length="341" mass="36298">MNELRNRFASSALLSDRKVTQLMGFTLMVLLIFSYLSSDIFFTPENFTSMAFQVPEIAILSIAVMLSMLTGGIDLSIVATSNLAALLAAYILTKNMSEDGEITNLWILMACLAGILLGLICGGINALLIAVLNITPILATLATLTLFNGIAIGLTNGVSISGLPEQFTRVGNGTFFGVPTPFVLMVFIALLVGLMINRSSLGLKIFLIGTNRKAAQYSVMGDKRVIAWTYVISGLLSSFAGLIIASRMSAASPDFGNSYILLAIVIVVLGGVNPMGGFGTVTGVVLATIVLQMVASGFNALRFNQFFYLAAQGGVLVLVMILNVVLENRRRSKSVNKSLES</sequence>
<evidence type="ECO:0000256" key="6">
    <source>
        <dbReference type="ARBA" id="ARBA00022989"/>
    </source>
</evidence>
<feature type="transmembrane region" description="Helical" evidence="8">
    <location>
        <begin position="175"/>
        <end position="196"/>
    </location>
</feature>
<dbReference type="GO" id="GO:0022857">
    <property type="term" value="F:transmembrane transporter activity"/>
    <property type="evidence" value="ECO:0007669"/>
    <property type="project" value="InterPro"/>
</dbReference>
<feature type="transmembrane region" description="Helical" evidence="8">
    <location>
        <begin position="75"/>
        <end position="93"/>
    </location>
</feature>
<keyword evidence="6 8" id="KW-1133">Transmembrane helix</keyword>
<dbReference type="EMBL" id="LIAW01000002">
    <property type="protein sequence ID" value="KRO33346.1"/>
    <property type="molecule type" value="Genomic_DNA"/>
</dbReference>
<keyword evidence="3" id="KW-1003">Cell membrane</keyword>
<comment type="caution">
    <text evidence="9">The sequence shown here is derived from an EMBL/GenBank/DDBJ whole genome shotgun (WGS) entry which is preliminary data.</text>
</comment>
<evidence type="ECO:0008006" key="11">
    <source>
        <dbReference type="Google" id="ProtNLM"/>
    </source>
</evidence>
<dbReference type="AlphaFoldDB" id="A0A0R2P8M0"/>
<evidence type="ECO:0000256" key="5">
    <source>
        <dbReference type="ARBA" id="ARBA00022692"/>
    </source>
</evidence>
<gene>
    <name evidence="9" type="ORF">ABR64_03685</name>
</gene>
<feature type="transmembrane region" description="Helical" evidence="8">
    <location>
        <begin position="20"/>
        <end position="38"/>
    </location>
</feature>
<evidence type="ECO:0000256" key="7">
    <source>
        <dbReference type="ARBA" id="ARBA00023136"/>
    </source>
</evidence>
<evidence type="ECO:0000256" key="3">
    <source>
        <dbReference type="ARBA" id="ARBA00022475"/>
    </source>
</evidence>
<evidence type="ECO:0000256" key="4">
    <source>
        <dbReference type="ARBA" id="ARBA00022519"/>
    </source>
</evidence>
<evidence type="ECO:0000313" key="9">
    <source>
        <dbReference type="EMBL" id="KRO33346.1"/>
    </source>
</evidence>
<dbReference type="InterPro" id="IPR001851">
    <property type="entry name" value="ABC_transp_permease"/>
</dbReference>
<dbReference type="Proteomes" id="UP000053349">
    <property type="component" value="Unassembled WGS sequence"/>
</dbReference>
<keyword evidence="7 8" id="KW-0472">Membrane</keyword>